<dbReference type="AlphaFoldDB" id="A0A1H6BRQ0"/>
<dbReference type="EMBL" id="FNVA01000007">
    <property type="protein sequence ID" value="SEG63353.1"/>
    <property type="molecule type" value="Genomic_DNA"/>
</dbReference>
<keyword evidence="1" id="KW-1133">Transmembrane helix</keyword>
<reference evidence="2 3" key="1">
    <citation type="submission" date="2016-10" db="EMBL/GenBank/DDBJ databases">
        <authorList>
            <person name="de Groot N.N."/>
        </authorList>
    </citation>
    <scope>NUCLEOTIDE SEQUENCE [LARGE SCALE GENOMIC DNA]</scope>
    <source>
        <strain evidence="2 3">DSM 22489</strain>
    </source>
</reference>
<name>A0A1H6BRQ0_9BACT</name>
<dbReference type="RefSeq" id="WP_103934797.1">
    <property type="nucleotide sequence ID" value="NZ_FNVA01000007.1"/>
</dbReference>
<keyword evidence="1" id="KW-0812">Transmembrane</keyword>
<protein>
    <submittedName>
        <fullName evidence="2">Uncharacterized protein</fullName>
    </submittedName>
</protein>
<evidence type="ECO:0000256" key="1">
    <source>
        <dbReference type="SAM" id="Phobius"/>
    </source>
</evidence>
<feature type="transmembrane region" description="Helical" evidence="1">
    <location>
        <begin position="210"/>
        <end position="230"/>
    </location>
</feature>
<gene>
    <name evidence="2" type="ORF">SAMN05421819_3968</name>
</gene>
<proteinExistence type="predicted"/>
<accession>A0A1H6BRQ0</accession>
<evidence type="ECO:0000313" key="2">
    <source>
        <dbReference type="EMBL" id="SEG63353.1"/>
    </source>
</evidence>
<dbReference type="Proteomes" id="UP000236728">
    <property type="component" value="Unassembled WGS sequence"/>
</dbReference>
<sequence>MSRVEPEQIDPTGEETLFDALSRLVPQDLQRQYYRVLAHTKSLSPDDEMLRILEAMGILALVTRHTPADIALERERLTELFQLHRASPSAAQKSMQQYAGLIHERLAQLTVKVEAGLNPQEISKLLGESLRQHFTQSGITETAKALEQVAATLLNVRNYLANAFTEMLDPHDGIAARVDHANRRLNQVLESRAHQLDRLLNDVNSHVLRVWMPIVTVAALLIGFGLGMALR</sequence>
<evidence type="ECO:0000313" key="3">
    <source>
        <dbReference type="Proteomes" id="UP000236728"/>
    </source>
</evidence>
<dbReference type="OrthoDB" id="9835407at2"/>
<organism evidence="2 3">
    <name type="scientific">Bryocella elongata</name>
    <dbReference type="NCBI Taxonomy" id="863522"/>
    <lineage>
        <taxon>Bacteria</taxon>
        <taxon>Pseudomonadati</taxon>
        <taxon>Acidobacteriota</taxon>
        <taxon>Terriglobia</taxon>
        <taxon>Terriglobales</taxon>
        <taxon>Acidobacteriaceae</taxon>
        <taxon>Bryocella</taxon>
    </lineage>
</organism>
<keyword evidence="1" id="KW-0472">Membrane</keyword>
<keyword evidence="3" id="KW-1185">Reference proteome</keyword>